<dbReference type="InterPro" id="IPR027417">
    <property type="entry name" value="P-loop_NTPase"/>
</dbReference>
<proteinExistence type="predicted"/>
<dbReference type="Gene3D" id="3.40.50.300">
    <property type="entry name" value="P-loop containing nucleotide triphosphate hydrolases"/>
    <property type="match status" value="1"/>
</dbReference>
<organism evidence="1">
    <name type="scientific">Timema bartmani</name>
    <dbReference type="NCBI Taxonomy" id="61472"/>
    <lineage>
        <taxon>Eukaryota</taxon>
        <taxon>Metazoa</taxon>
        <taxon>Ecdysozoa</taxon>
        <taxon>Arthropoda</taxon>
        <taxon>Hexapoda</taxon>
        <taxon>Insecta</taxon>
        <taxon>Pterygota</taxon>
        <taxon>Neoptera</taxon>
        <taxon>Polyneoptera</taxon>
        <taxon>Phasmatodea</taxon>
        <taxon>Timematodea</taxon>
        <taxon>Timematoidea</taxon>
        <taxon>Timematidae</taxon>
        <taxon>Timema</taxon>
    </lineage>
</organism>
<protein>
    <submittedName>
        <fullName evidence="1">Uncharacterized protein</fullName>
    </submittedName>
</protein>
<accession>A0A7R9I3A3</accession>
<evidence type="ECO:0000313" key="1">
    <source>
        <dbReference type="EMBL" id="CAD7443933.1"/>
    </source>
</evidence>
<name>A0A7R9I3A3_9NEOP</name>
<gene>
    <name evidence="1" type="ORF">TBIB3V08_LOCUS6326</name>
</gene>
<dbReference type="AlphaFoldDB" id="A0A7R9I3A3"/>
<dbReference type="EMBL" id="OD566411">
    <property type="protein sequence ID" value="CAD7443933.1"/>
    <property type="molecule type" value="Genomic_DNA"/>
</dbReference>
<sequence length="167" mass="19099">MLAESLTEICNNPKSAMKEFRVHYRIINPKAITMGQLYGCFDPVSHEWSDAHTLKILYTISAPRLPLKLIRLYHQALLVSILGYGAGVWEQQLRRDRAKRKLKGLQRKILMRLSGAYKTVPTNVLCVTLGVWPLDLILAWKGEVRQTNGVSTKEDIRETLLGLWQVD</sequence>
<reference evidence="1" key="1">
    <citation type="submission" date="2020-11" db="EMBL/GenBank/DDBJ databases">
        <authorList>
            <person name="Tran Van P."/>
        </authorList>
    </citation>
    <scope>NUCLEOTIDE SEQUENCE</scope>
</reference>